<dbReference type="PIRSF" id="PIRSF004555">
    <property type="entry name" value="UCP004555"/>
    <property type="match status" value="1"/>
</dbReference>
<dbReference type="AlphaFoldDB" id="A0A317E3W9"/>
<evidence type="ECO:0000313" key="4">
    <source>
        <dbReference type="EMBL" id="PWR21808.1"/>
    </source>
</evidence>
<dbReference type="GO" id="GO:0003677">
    <property type="term" value="F:DNA binding"/>
    <property type="evidence" value="ECO:0007669"/>
    <property type="project" value="UniProtKB-UniRule"/>
</dbReference>
<comment type="function">
    <text evidence="2">Binds to DNA and alters its conformation. May be involved in regulation of gene expression, nucleoid organization and DNA protection.</text>
</comment>
<dbReference type="RefSeq" id="WP_109920452.1">
    <property type="nucleotide sequence ID" value="NZ_QGLF01000002.1"/>
</dbReference>
<reference evidence="5" key="1">
    <citation type="submission" date="2018-05" db="EMBL/GenBank/DDBJ databases">
        <title>Zavarzinia sp. HR-AS.</title>
        <authorList>
            <person name="Lee Y."/>
            <person name="Jeon C.O."/>
        </authorList>
    </citation>
    <scope>NUCLEOTIDE SEQUENCE [LARGE SCALE GENOMIC DNA]</scope>
    <source>
        <strain evidence="5">DSM 1231</strain>
    </source>
</reference>
<keyword evidence="2" id="KW-0963">Cytoplasm</keyword>
<comment type="subcellular location">
    <subcellularLocation>
        <location evidence="2">Cytoplasm</location>
        <location evidence="2">Nucleoid</location>
    </subcellularLocation>
</comment>
<evidence type="ECO:0000256" key="3">
    <source>
        <dbReference type="SAM" id="Coils"/>
    </source>
</evidence>
<gene>
    <name evidence="4" type="ORF">DKG75_07415</name>
</gene>
<feature type="coiled-coil region" evidence="3">
    <location>
        <begin position="3"/>
        <end position="30"/>
    </location>
</feature>
<dbReference type="Proteomes" id="UP000246077">
    <property type="component" value="Unassembled WGS sequence"/>
</dbReference>
<organism evidence="4 5">
    <name type="scientific">Zavarzinia compransoris</name>
    <dbReference type="NCBI Taxonomy" id="1264899"/>
    <lineage>
        <taxon>Bacteria</taxon>
        <taxon>Pseudomonadati</taxon>
        <taxon>Pseudomonadota</taxon>
        <taxon>Alphaproteobacteria</taxon>
        <taxon>Rhodospirillales</taxon>
        <taxon>Zavarziniaceae</taxon>
        <taxon>Zavarzinia</taxon>
    </lineage>
</organism>
<name>A0A317E3W9_9PROT</name>
<dbReference type="Pfam" id="PF02575">
    <property type="entry name" value="YbaB_DNA_bd"/>
    <property type="match status" value="1"/>
</dbReference>
<dbReference type="EMBL" id="QGLF01000002">
    <property type="protein sequence ID" value="PWR21808.1"/>
    <property type="molecule type" value="Genomic_DNA"/>
</dbReference>
<accession>A0A317E3W9</accession>
<evidence type="ECO:0000313" key="5">
    <source>
        <dbReference type="Proteomes" id="UP000246077"/>
    </source>
</evidence>
<dbReference type="PANTHER" id="PTHR33449">
    <property type="entry name" value="NUCLEOID-ASSOCIATED PROTEIN YBAB"/>
    <property type="match status" value="1"/>
</dbReference>
<dbReference type="PANTHER" id="PTHR33449:SF1">
    <property type="entry name" value="NUCLEOID-ASSOCIATED PROTEIN YBAB"/>
    <property type="match status" value="1"/>
</dbReference>
<dbReference type="OrthoDB" id="9803080at2"/>
<comment type="subunit">
    <text evidence="2">Homodimer.</text>
</comment>
<dbReference type="HAMAP" id="MF_00274">
    <property type="entry name" value="DNA_YbaB_EbfC"/>
    <property type="match status" value="1"/>
</dbReference>
<keyword evidence="1 2" id="KW-0238">DNA-binding</keyword>
<dbReference type="Gene3D" id="3.30.1310.10">
    <property type="entry name" value="Nucleoid-associated protein YbaB-like domain"/>
    <property type="match status" value="1"/>
</dbReference>
<dbReference type="GO" id="GO:0043590">
    <property type="term" value="C:bacterial nucleoid"/>
    <property type="evidence" value="ECO:0007669"/>
    <property type="project" value="UniProtKB-UniRule"/>
</dbReference>
<comment type="caution">
    <text evidence="4">The sequence shown here is derived from an EMBL/GenBank/DDBJ whole genome shotgun (WGS) entry which is preliminary data.</text>
</comment>
<dbReference type="NCBIfam" id="TIGR00103">
    <property type="entry name" value="DNA_YbaB_EbfC"/>
    <property type="match status" value="1"/>
</dbReference>
<keyword evidence="3" id="KW-0175">Coiled coil</keyword>
<evidence type="ECO:0000256" key="2">
    <source>
        <dbReference type="HAMAP-Rule" id="MF_00274"/>
    </source>
</evidence>
<dbReference type="GO" id="GO:0005829">
    <property type="term" value="C:cytosol"/>
    <property type="evidence" value="ECO:0007669"/>
    <property type="project" value="TreeGrafter"/>
</dbReference>
<dbReference type="InterPro" id="IPR004401">
    <property type="entry name" value="YbaB/EbfC"/>
</dbReference>
<keyword evidence="5" id="KW-1185">Reference proteome</keyword>
<evidence type="ECO:0000256" key="1">
    <source>
        <dbReference type="ARBA" id="ARBA00023125"/>
    </source>
</evidence>
<proteinExistence type="inferred from homology"/>
<comment type="similarity">
    <text evidence="2">Belongs to the YbaB/EbfC family.</text>
</comment>
<protein>
    <recommendedName>
        <fullName evidence="2">Nucleoid-associated protein DKG75_07415</fullName>
    </recommendedName>
</protein>
<dbReference type="SUPFAM" id="SSF82607">
    <property type="entry name" value="YbaB-like"/>
    <property type="match status" value="1"/>
</dbReference>
<dbReference type="InterPro" id="IPR036894">
    <property type="entry name" value="YbaB-like_sf"/>
</dbReference>
<sequence>MKLNEIMKQAQAMQAKMAEMQSSLDTVEVEGRSGGGLLSITMTGKGEVKKVKIDPSLIVADEAEVLEDLIVAAHRDAKAKVEAKMADEMQKATAGMGLPAGFKLPF</sequence>